<evidence type="ECO:0000313" key="1">
    <source>
        <dbReference type="EMBL" id="GFN76686.1"/>
    </source>
</evidence>
<reference evidence="1 2" key="1">
    <citation type="journal article" date="2021" name="Elife">
        <title>Chloroplast acquisition without the gene transfer in kleptoplastic sea slugs, Plakobranchus ocellatus.</title>
        <authorList>
            <person name="Maeda T."/>
            <person name="Takahashi S."/>
            <person name="Yoshida T."/>
            <person name="Shimamura S."/>
            <person name="Takaki Y."/>
            <person name="Nagai Y."/>
            <person name="Toyoda A."/>
            <person name="Suzuki Y."/>
            <person name="Arimoto A."/>
            <person name="Ishii H."/>
            <person name="Satoh N."/>
            <person name="Nishiyama T."/>
            <person name="Hasebe M."/>
            <person name="Maruyama T."/>
            <person name="Minagawa J."/>
            <person name="Obokata J."/>
            <person name="Shigenobu S."/>
        </authorList>
    </citation>
    <scope>NUCLEOTIDE SEQUENCE [LARGE SCALE GENOMIC DNA]</scope>
</reference>
<keyword evidence="2" id="KW-1185">Reference proteome</keyword>
<proteinExistence type="predicted"/>
<accession>A0AAV3Y3N0</accession>
<dbReference type="Proteomes" id="UP000735302">
    <property type="component" value="Unassembled WGS sequence"/>
</dbReference>
<dbReference type="EMBL" id="BLXT01000407">
    <property type="protein sequence ID" value="GFN76686.1"/>
    <property type="molecule type" value="Genomic_DNA"/>
</dbReference>
<sequence>MRKAMVFIFPDAGYFYMQPTFASQLCHYLNDKIGLPQGPTMRLLPTLFGDNGLVHSPGEVAFETRLELVYREMQKTAPEFISYFKNHFLGEIRDNLAVSQLSHLTGVIWPWTNKKIWQKR</sequence>
<protein>
    <submittedName>
        <fullName evidence="1">Uncharacterized protein</fullName>
    </submittedName>
</protein>
<evidence type="ECO:0000313" key="2">
    <source>
        <dbReference type="Proteomes" id="UP000735302"/>
    </source>
</evidence>
<comment type="caution">
    <text evidence="1">The sequence shown here is derived from an EMBL/GenBank/DDBJ whole genome shotgun (WGS) entry which is preliminary data.</text>
</comment>
<dbReference type="AlphaFoldDB" id="A0AAV3Y3N0"/>
<gene>
    <name evidence="1" type="ORF">PoB_000319200</name>
</gene>
<organism evidence="1 2">
    <name type="scientific">Plakobranchus ocellatus</name>
    <dbReference type="NCBI Taxonomy" id="259542"/>
    <lineage>
        <taxon>Eukaryota</taxon>
        <taxon>Metazoa</taxon>
        <taxon>Spiralia</taxon>
        <taxon>Lophotrochozoa</taxon>
        <taxon>Mollusca</taxon>
        <taxon>Gastropoda</taxon>
        <taxon>Heterobranchia</taxon>
        <taxon>Euthyneura</taxon>
        <taxon>Panpulmonata</taxon>
        <taxon>Sacoglossa</taxon>
        <taxon>Placobranchoidea</taxon>
        <taxon>Plakobranchidae</taxon>
        <taxon>Plakobranchus</taxon>
    </lineage>
</organism>
<name>A0AAV3Y3N0_9GAST</name>